<sequence length="311" mass="35909">MEQHTPKSKRNSLTRKVRRFNENDDSTSKRSTNTYLEKTPTQRRLSVGNDCSPVYIPQTQEVLEQLDVGWDWNSPKTKHKQKRSIQKRTSTSGHQSPKPIRRHTSNNELESYNKLKHELEALKNQLVESRFNDKNALKLVSQDKINEHQTKLNNVDDLFGDDSLEEEMILQSQKIEKLITMEIRHNACDNINIQTKVNGCKRVSTSPKFELRKVKSDINISSPFSQYGLYKKINSNAESESPESHSLQERNMPMQMHTSSIKDDSFDCALQSYSDDKIFEKLQCIEPARNGNVKSKPSEKPNGNKVCNLEE</sequence>
<feature type="non-terminal residue" evidence="2">
    <location>
        <position position="311"/>
    </location>
</feature>
<protein>
    <submittedName>
        <fullName evidence="2">Uncharacterized protein</fullName>
    </submittedName>
</protein>
<comment type="caution">
    <text evidence="2">The sequence shown here is derived from an EMBL/GenBank/DDBJ whole genome shotgun (WGS) entry which is preliminary data.</text>
</comment>
<feature type="compositionally biased region" description="Basic and acidic residues" evidence="1">
    <location>
        <begin position="19"/>
        <end position="28"/>
    </location>
</feature>
<reference evidence="2 3" key="1">
    <citation type="submission" date="2015-09" db="EMBL/GenBank/DDBJ databases">
        <title>Draft genome of the scarab beetle Oryctes borbonicus.</title>
        <authorList>
            <person name="Meyer J.M."/>
            <person name="Markov G.V."/>
            <person name="Baskaran P."/>
            <person name="Herrmann M."/>
            <person name="Sommer R.J."/>
            <person name="Roedelsperger C."/>
        </authorList>
    </citation>
    <scope>NUCLEOTIDE SEQUENCE [LARGE SCALE GENOMIC DNA]</scope>
    <source>
        <strain evidence="2">OB123</strain>
        <tissue evidence="2">Whole animal</tissue>
    </source>
</reference>
<dbReference type="EMBL" id="LJIG01022885">
    <property type="protein sequence ID" value="KRT78228.1"/>
    <property type="molecule type" value="Genomic_DNA"/>
</dbReference>
<feature type="region of interest" description="Disordered" evidence="1">
    <location>
        <begin position="289"/>
        <end position="311"/>
    </location>
</feature>
<dbReference type="AlphaFoldDB" id="A0A0T6AT23"/>
<keyword evidence="3" id="KW-1185">Reference proteome</keyword>
<feature type="region of interest" description="Disordered" evidence="1">
    <location>
        <begin position="72"/>
        <end position="107"/>
    </location>
</feature>
<proteinExistence type="predicted"/>
<feature type="compositionally biased region" description="Basic residues" evidence="1">
    <location>
        <begin position="1"/>
        <end position="18"/>
    </location>
</feature>
<feature type="compositionally biased region" description="Basic residues" evidence="1">
    <location>
        <begin position="76"/>
        <end position="86"/>
    </location>
</feature>
<feature type="region of interest" description="Disordered" evidence="1">
    <location>
        <begin position="1"/>
        <end position="50"/>
    </location>
</feature>
<organism evidence="2 3">
    <name type="scientific">Oryctes borbonicus</name>
    <dbReference type="NCBI Taxonomy" id="1629725"/>
    <lineage>
        <taxon>Eukaryota</taxon>
        <taxon>Metazoa</taxon>
        <taxon>Ecdysozoa</taxon>
        <taxon>Arthropoda</taxon>
        <taxon>Hexapoda</taxon>
        <taxon>Insecta</taxon>
        <taxon>Pterygota</taxon>
        <taxon>Neoptera</taxon>
        <taxon>Endopterygota</taxon>
        <taxon>Coleoptera</taxon>
        <taxon>Polyphaga</taxon>
        <taxon>Scarabaeiformia</taxon>
        <taxon>Scarabaeidae</taxon>
        <taxon>Dynastinae</taxon>
        <taxon>Oryctes</taxon>
    </lineage>
</organism>
<dbReference type="OrthoDB" id="2017408at2759"/>
<name>A0A0T6AT23_9SCAR</name>
<dbReference type="Proteomes" id="UP000051574">
    <property type="component" value="Unassembled WGS sequence"/>
</dbReference>
<gene>
    <name evidence="2" type="ORF">AMK59_7263</name>
</gene>
<evidence type="ECO:0000313" key="3">
    <source>
        <dbReference type="Proteomes" id="UP000051574"/>
    </source>
</evidence>
<evidence type="ECO:0000256" key="1">
    <source>
        <dbReference type="SAM" id="MobiDB-lite"/>
    </source>
</evidence>
<accession>A0A0T6AT23</accession>
<evidence type="ECO:0000313" key="2">
    <source>
        <dbReference type="EMBL" id="KRT78228.1"/>
    </source>
</evidence>